<organism evidence="3 4">
    <name type="scientific">Elaeis guineensis var. tenera</name>
    <name type="common">Oil palm</name>
    <dbReference type="NCBI Taxonomy" id="51953"/>
    <lineage>
        <taxon>Eukaryota</taxon>
        <taxon>Viridiplantae</taxon>
        <taxon>Streptophyta</taxon>
        <taxon>Embryophyta</taxon>
        <taxon>Tracheophyta</taxon>
        <taxon>Spermatophyta</taxon>
        <taxon>Magnoliopsida</taxon>
        <taxon>Liliopsida</taxon>
        <taxon>Arecaceae</taxon>
        <taxon>Arecoideae</taxon>
        <taxon>Cocoseae</taxon>
        <taxon>Elaeidinae</taxon>
        <taxon>Elaeis</taxon>
    </lineage>
</organism>
<dbReference type="Pfam" id="PF00610">
    <property type="entry name" value="DEP"/>
    <property type="match status" value="1"/>
</dbReference>
<evidence type="ECO:0000259" key="2">
    <source>
        <dbReference type="PROSITE" id="PS50186"/>
    </source>
</evidence>
<evidence type="ECO:0000313" key="3">
    <source>
        <dbReference type="Proteomes" id="UP000504607"/>
    </source>
</evidence>
<sequence>MLSRGFVCRAIIWNRVYSCMSFATMESGNKDEKNLASALVSDNSSDDALDPLGKGDGGLSSEVKSLNANEESPKAHQERYGEGSKQQVHETENQAEVSRQQVHVGEEQDGVWKQQVLESENQGEVSKQQVHESENQVEDLKLQVHESENQSEGLKLEVHENRNLESEDSKEPNQSTEEVLAEEKEADPVFDGTEAPELEATRSPLGQPLELDSEEQGRAWPEKAVALKNFVKEKGVVAVSTVLRRLSGRKDEDGLPDGDEKKGNGEEEHSSSDPKLKEVSQKAGEQSTWNPLNYIKIGRESDIQSKPEQVENVQVESSVEEQVVKGRIIVYTRLGCQDCKMVRLFMHQKRLKYVEINIDIFPSRKMELEKNVGSSAVPRVFFNDFLIGGLSELRAMDESGKLDEKINNLFAEEPSPAAPLPPLPGEDDESGSGKIDELAPIARKMRESIIPRDRFYKMRRFSDCFLGSEAVDFLSEDQYLEREEAVEFARKLVKLNFFRHVMDENIFEDGNHLYRFLEHDPVVITQCYNIPRGTIDVKPKPLTEIASRLRFLSYAIFEAYVSEDGQHVDYGSLYGSEEFKRYLRIIEELQRVELDGLSREEKLAFFINLYNMMAIHAILTWGYPTGALERRKFLGDFKYVVGGCTYSLSAIYNGILRGNQRPPYNLIKPFGPRDKRFKVALPYPEPLVHFALVCGTRSGPALRCYSPGNIDKELMEAARGFLRNGGLIIDAEAKIASVSKILQWYKGDFGKNEVEVLKHAANYLEPAKSEELLELLANSQLKVTYQPYDWGLNC</sequence>
<dbReference type="Proteomes" id="UP000504607">
    <property type="component" value="Chromosome 15"/>
</dbReference>
<proteinExistence type="predicted"/>
<dbReference type="PANTHER" id="PTHR46361:SF3">
    <property type="entry name" value="ELECTRON CARRIER_ PROTEIN DISULFIDE OXIDOREDUCTASE"/>
    <property type="match status" value="1"/>
</dbReference>
<dbReference type="GO" id="GO:0035556">
    <property type="term" value="P:intracellular signal transduction"/>
    <property type="evidence" value="ECO:0007669"/>
    <property type="project" value="InterPro"/>
</dbReference>
<reference evidence="4" key="1">
    <citation type="submission" date="2025-08" db="UniProtKB">
        <authorList>
            <consortium name="RefSeq"/>
        </authorList>
    </citation>
    <scope>IDENTIFICATION</scope>
</reference>
<dbReference type="KEGG" id="egu:105058381"/>
<dbReference type="RefSeq" id="XP_010939601.1">
    <property type="nucleotide sequence ID" value="XM_010941299.3"/>
</dbReference>
<dbReference type="InterPro" id="IPR036390">
    <property type="entry name" value="WH_DNA-bd_sf"/>
</dbReference>
<evidence type="ECO:0000313" key="4">
    <source>
        <dbReference type="RefSeq" id="XP_010939601.1"/>
    </source>
</evidence>
<dbReference type="InParanoid" id="A0A6I9S9X6"/>
<dbReference type="InterPro" id="IPR036388">
    <property type="entry name" value="WH-like_DNA-bd_sf"/>
</dbReference>
<dbReference type="InterPro" id="IPR002109">
    <property type="entry name" value="Glutaredoxin"/>
</dbReference>
<dbReference type="CDD" id="cd04371">
    <property type="entry name" value="DEP"/>
    <property type="match status" value="1"/>
</dbReference>
<dbReference type="PROSITE" id="PS50186">
    <property type="entry name" value="DEP"/>
    <property type="match status" value="1"/>
</dbReference>
<accession>A0A6I9S9X6</accession>
<feature type="compositionally biased region" description="Basic and acidic residues" evidence="1">
    <location>
        <begin position="145"/>
        <end position="171"/>
    </location>
</feature>
<dbReference type="SMART" id="SM00049">
    <property type="entry name" value="DEP"/>
    <property type="match status" value="1"/>
</dbReference>
<protein>
    <submittedName>
        <fullName evidence="4">Uncharacterized protein LOC105058381 isoform X1</fullName>
    </submittedName>
</protein>
<dbReference type="InterPro" id="IPR036249">
    <property type="entry name" value="Thioredoxin-like_sf"/>
</dbReference>
<keyword evidence="3" id="KW-1185">Reference proteome</keyword>
<dbReference type="OrthoDB" id="418495at2759"/>
<dbReference type="Gene3D" id="1.10.10.10">
    <property type="entry name" value="Winged helix-like DNA-binding domain superfamily/Winged helix DNA-binding domain"/>
    <property type="match status" value="1"/>
</dbReference>
<dbReference type="PROSITE" id="PS51354">
    <property type="entry name" value="GLUTAREDOXIN_2"/>
    <property type="match status" value="1"/>
</dbReference>
<feature type="compositionally biased region" description="Basic and acidic residues" evidence="1">
    <location>
        <begin position="71"/>
        <end position="92"/>
    </location>
</feature>
<dbReference type="InterPro" id="IPR000591">
    <property type="entry name" value="DEP_dom"/>
</dbReference>
<feature type="region of interest" description="Disordered" evidence="1">
    <location>
        <begin position="249"/>
        <end position="285"/>
    </location>
</feature>
<feature type="domain" description="DEP" evidence="2">
    <location>
        <begin position="445"/>
        <end position="518"/>
    </location>
</feature>
<feature type="region of interest" description="Disordered" evidence="1">
    <location>
        <begin position="145"/>
        <end position="217"/>
    </location>
</feature>
<dbReference type="Pfam" id="PF04784">
    <property type="entry name" value="DUF547"/>
    <property type="match status" value="1"/>
</dbReference>
<evidence type="ECO:0000256" key="1">
    <source>
        <dbReference type="SAM" id="MobiDB-lite"/>
    </source>
</evidence>
<name>A0A6I9S9X6_ELAGV</name>
<dbReference type="Gene3D" id="3.40.30.10">
    <property type="entry name" value="Glutaredoxin"/>
    <property type="match status" value="1"/>
</dbReference>
<feature type="region of interest" description="Disordered" evidence="1">
    <location>
        <begin position="413"/>
        <end position="434"/>
    </location>
</feature>
<feature type="compositionally biased region" description="Basic and acidic residues" evidence="1">
    <location>
        <begin position="249"/>
        <end position="280"/>
    </location>
</feature>
<gene>
    <name evidence="4" type="primary">LOC105058381</name>
</gene>
<dbReference type="SUPFAM" id="SSF52833">
    <property type="entry name" value="Thioredoxin-like"/>
    <property type="match status" value="1"/>
</dbReference>
<dbReference type="GeneID" id="105058381"/>
<dbReference type="SUPFAM" id="SSF46785">
    <property type="entry name" value="Winged helix' DNA-binding domain"/>
    <property type="match status" value="1"/>
</dbReference>
<dbReference type="PANTHER" id="PTHR46361">
    <property type="entry name" value="ELECTRON CARRIER/ PROTEIN DISULFIDE OXIDOREDUCTASE"/>
    <property type="match status" value="1"/>
</dbReference>
<dbReference type="InterPro" id="IPR006869">
    <property type="entry name" value="DUF547"/>
</dbReference>
<dbReference type="AlphaFoldDB" id="A0A6I9S9X6"/>
<feature type="region of interest" description="Disordered" evidence="1">
    <location>
        <begin position="42"/>
        <end position="107"/>
    </location>
</feature>
<dbReference type="Pfam" id="PF00462">
    <property type="entry name" value="Glutaredoxin"/>
    <property type="match status" value="1"/>
</dbReference>